<dbReference type="InterPro" id="IPR039261">
    <property type="entry name" value="FNR_nucleotide-bd"/>
</dbReference>
<dbReference type="PANTHER" id="PTHR42815:SF2">
    <property type="entry name" value="FAD-BINDING, PUTATIVE (AFU_ORTHOLOGUE AFUA_6G07600)-RELATED"/>
    <property type="match status" value="1"/>
</dbReference>
<proteinExistence type="predicted"/>
<dbReference type="Gene3D" id="3.40.50.80">
    <property type="entry name" value="Nucleotide-binding domain of ferredoxin-NADP reductase (FNR) module"/>
    <property type="match status" value="1"/>
</dbReference>
<dbReference type="AlphaFoldDB" id="A0AAN6XIW7"/>
<dbReference type="SUPFAM" id="SSF52343">
    <property type="entry name" value="Ferredoxin reductase-like, C-terminal NADP-linked domain"/>
    <property type="match status" value="1"/>
</dbReference>
<dbReference type="SUPFAM" id="SSF63380">
    <property type="entry name" value="Riboflavin synthase domain-like"/>
    <property type="match status" value="1"/>
</dbReference>
<dbReference type="CDD" id="cd06197">
    <property type="entry name" value="FNR_like_2"/>
    <property type="match status" value="1"/>
</dbReference>
<accession>A0AAN6XIW7</accession>
<dbReference type="Gene3D" id="2.30.110.10">
    <property type="entry name" value="Electron Transport, Fmn-binding Protein, Chain A"/>
    <property type="match status" value="1"/>
</dbReference>
<dbReference type="PANTHER" id="PTHR42815">
    <property type="entry name" value="FAD-BINDING, PUTATIVE (AFU_ORTHOLOGUE AFUA_6G07600)-RELATED"/>
    <property type="match status" value="1"/>
</dbReference>
<dbReference type="InterPro" id="IPR012349">
    <property type="entry name" value="Split_barrel_FMN-bd"/>
</dbReference>
<comment type="caution">
    <text evidence="2">The sequence shown here is derived from an EMBL/GenBank/DDBJ whole genome shotgun (WGS) entry which is preliminary data.</text>
</comment>
<sequence>MATLQEKVKGWHDGERAVHTLLGVPTSSRENPTNVGLSWSHGDRVSVSPLIAIGTLDDRGRPWTSIWGGERNFARQISQDRLAIASLVDKAHDPVVKALGLDRLAESGLGQTSGNKAISALSIDLESRDRVKLAGKVVVGTLVTKADSKTIAQVQIGFQVEESLGNCPKYLNKKTIRAHLLSPKVVSTNLPLPEQAISLLAKADLFFLSSTNGQTMDTNHRGGPPGFMRVISNTDPLTVDGSGVVLIYPEYSGNRLYQTLGNLHTNPLIGIAVPNFDTSDVLYLTGTTQLLVGDSAAAYLPHTKLAVKITVHSAIFVRDGLSFRGTPGEFSPYNPPLRRLTSEAPAPLSASKPTATAALISKTVLSSTISRFAFSLSFPDSKAKKLWNPGQHITFDFSAELDNGWAHMNNSDPQSLNDDYVRTFTISNPPPASGEGEIRFEITARKHGPVTGFLWGYNISPSAAKLEIPVLGFGGEDNFRVLNTLQKDANKKAVFVAGGVGITPFLGQVDEIASFGGERVELIWSLRTDDLSCARDVLERYEGFKETKVRLFVTGDCADLGSEELDKIRGFEGVSVERRRLTKRDVLGDGFEKERKKYFLCAGVGMMKVLKEWLGGEEVVSESFEY</sequence>
<keyword evidence="3" id="KW-1185">Reference proteome</keyword>
<evidence type="ECO:0000313" key="2">
    <source>
        <dbReference type="EMBL" id="KAK4201116.1"/>
    </source>
</evidence>
<reference evidence="2" key="1">
    <citation type="journal article" date="2023" name="Mol. Phylogenet. Evol.">
        <title>Genome-scale phylogeny and comparative genomics of the fungal order Sordariales.</title>
        <authorList>
            <person name="Hensen N."/>
            <person name="Bonometti L."/>
            <person name="Westerberg I."/>
            <person name="Brannstrom I.O."/>
            <person name="Guillou S."/>
            <person name="Cros-Aarteil S."/>
            <person name="Calhoun S."/>
            <person name="Haridas S."/>
            <person name="Kuo A."/>
            <person name="Mondo S."/>
            <person name="Pangilinan J."/>
            <person name="Riley R."/>
            <person name="LaButti K."/>
            <person name="Andreopoulos B."/>
            <person name="Lipzen A."/>
            <person name="Chen C."/>
            <person name="Yan M."/>
            <person name="Daum C."/>
            <person name="Ng V."/>
            <person name="Clum A."/>
            <person name="Steindorff A."/>
            <person name="Ohm R.A."/>
            <person name="Martin F."/>
            <person name="Silar P."/>
            <person name="Natvig D.O."/>
            <person name="Lalanne C."/>
            <person name="Gautier V."/>
            <person name="Ament-Velasquez S.L."/>
            <person name="Kruys A."/>
            <person name="Hutchinson M.I."/>
            <person name="Powell A.J."/>
            <person name="Barry K."/>
            <person name="Miller A.N."/>
            <person name="Grigoriev I.V."/>
            <person name="Debuchy R."/>
            <person name="Gladieux P."/>
            <person name="Hiltunen Thoren M."/>
            <person name="Johannesson H."/>
        </authorList>
    </citation>
    <scope>NUCLEOTIDE SEQUENCE</scope>
    <source>
        <strain evidence="2">CBS 315.58</strain>
    </source>
</reference>
<dbReference type="Proteomes" id="UP001303160">
    <property type="component" value="Unassembled WGS sequence"/>
</dbReference>
<organism evidence="2 3">
    <name type="scientific">Triangularia verruculosa</name>
    <dbReference type="NCBI Taxonomy" id="2587418"/>
    <lineage>
        <taxon>Eukaryota</taxon>
        <taxon>Fungi</taxon>
        <taxon>Dikarya</taxon>
        <taxon>Ascomycota</taxon>
        <taxon>Pezizomycotina</taxon>
        <taxon>Sordariomycetes</taxon>
        <taxon>Sordariomycetidae</taxon>
        <taxon>Sordariales</taxon>
        <taxon>Podosporaceae</taxon>
        <taxon>Triangularia</taxon>
    </lineage>
</organism>
<dbReference type="EMBL" id="MU863911">
    <property type="protein sequence ID" value="KAK4201116.1"/>
    <property type="molecule type" value="Genomic_DNA"/>
</dbReference>
<gene>
    <name evidence="2" type="ORF">QBC40DRAFT_278882</name>
</gene>
<dbReference type="PROSITE" id="PS51384">
    <property type="entry name" value="FAD_FR"/>
    <property type="match status" value="1"/>
</dbReference>
<feature type="domain" description="FAD-binding FR-type" evidence="1">
    <location>
        <begin position="352"/>
        <end position="482"/>
    </location>
</feature>
<dbReference type="GO" id="GO:0016491">
    <property type="term" value="F:oxidoreductase activity"/>
    <property type="evidence" value="ECO:0007669"/>
    <property type="project" value="InterPro"/>
</dbReference>
<reference evidence="2" key="2">
    <citation type="submission" date="2023-05" db="EMBL/GenBank/DDBJ databases">
        <authorList>
            <consortium name="Lawrence Berkeley National Laboratory"/>
            <person name="Steindorff A."/>
            <person name="Hensen N."/>
            <person name="Bonometti L."/>
            <person name="Westerberg I."/>
            <person name="Brannstrom I.O."/>
            <person name="Guillou S."/>
            <person name="Cros-Aarteil S."/>
            <person name="Calhoun S."/>
            <person name="Haridas S."/>
            <person name="Kuo A."/>
            <person name="Mondo S."/>
            <person name="Pangilinan J."/>
            <person name="Riley R."/>
            <person name="Labutti K."/>
            <person name="Andreopoulos B."/>
            <person name="Lipzen A."/>
            <person name="Chen C."/>
            <person name="Yanf M."/>
            <person name="Daum C."/>
            <person name="Ng V."/>
            <person name="Clum A."/>
            <person name="Ohm R."/>
            <person name="Martin F."/>
            <person name="Silar P."/>
            <person name="Natvig D."/>
            <person name="Lalanne C."/>
            <person name="Gautier V."/>
            <person name="Ament-Velasquez S.L."/>
            <person name="Kruys A."/>
            <person name="Hutchinson M.I."/>
            <person name="Powell A.J."/>
            <person name="Barry K."/>
            <person name="Miller A.N."/>
            <person name="Grigoriev I.V."/>
            <person name="Debuchy R."/>
            <person name="Gladieux P."/>
            <person name="Thoren M.H."/>
            <person name="Johannesson H."/>
        </authorList>
    </citation>
    <scope>NUCLEOTIDE SEQUENCE</scope>
    <source>
        <strain evidence="2">CBS 315.58</strain>
    </source>
</reference>
<dbReference type="InterPro" id="IPR017927">
    <property type="entry name" value="FAD-bd_FR_type"/>
</dbReference>
<evidence type="ECO:0000259" key="1">
    <source>
        <dbReference type="PROSITE" id="PS51384"/>
    </source>
</evidence>
<dbReference type="InterPro" id="IPR017938">
    <property type="entry name" value="Riboflavin_synthase-like_b-brl"/>
</dbReference>
<name>A0AAN6XIW7_9PEZI</name>
<evidence type="ECO:0000313" key="3">
    <source>
        <dbReference type="Proteomes" id="UP001303160"/>
    </source>
</evidence>
<protein>
    <recommendedName>
        <fullName evidence="1">FAD-binding FR-type domain-containing protein</fullName>
    </recommendedName>
</protein>